<dbReference type="InterPro" id="IPR013762">
    <property type="entry name" value="Integrase-like_cat_sf"/>
</dbReference>
<sequence length="201" mass="23248">MKEVQPIREMEKIEVMRRILAKGTYGDRNVLLFSIGINTAYRISDLLTLKLSDVLEVNRKKVRVKDRLIMKEKKTSKNNSVIITKKLQKDILDFVQKQYPEWFATQDLNHYLFMSRKREAGERPISRVQVWTILSHAGKLAGLNNIGPHSMRKTFGYHMYKNGTSIELIQDLLNHSSAKITLRYIGITQEDKDQAVSSLGL</sequence>
<keyword evidence="1" id="KW-0233">DNA recombination</keyword>
<proteinExistence type="predicted"/>
<gene>
    <name evidence="3" type="ORF">HB759_16255</name>
</gene>
<comment type="caution">
    <text evidence="3">The sequence shown here is derived from an EMBL/GenBank/DDBJ whole genome shotgun (WGS) entry which is preliminary data.</text>
</comment>
<dbReference type="EMBL" id="JAAROL010000010">
    <property type="protein sequence ID" value="MBC1333499.1"/>
    <property type="molecule type" value="Genomic_DNA"/>
</dbReference>
<reference evidence="3 4" key="1">
    <citation type="submission" date="2020-03" db="EMBL/GenBank/DDBJ databases">
        <title>Soil Listeria distribution.</title>
        <authorList>
            <person name="Liao J."/>
            <person name="Wiedmann M."/>
        </authorList>
    </citation>
    <scope>NUCLEOTIDE SEQUENCE [LARGE SCALE GENOMIC DNA]</scope>
    <source>
        <strain evidence="3 4">FSL L7-1833</strain>
    </source>
</reference>
<dbReference type="AlphaFoldDB" id="A0A7X0WGQ2"/>
<dbReference type="SUPFAM" id="SSF56349">
    <property type="entry name" value="DNA breaking-rejoining enzymes"/>
    <property type="match status" value="1"/>
</dbReference>
<accession>A0A7X0WGQ2</accession>
<evidence type="ECO:0000259" key="2">
    <source>
        <dbReference type="PROSITE" id="PS51898"/>
    </source>
</evidence>
<name>A0A7X0WGQ2_9LIST</name>
<dbReference type="PANTHER" id="PTHR30349:SF82">
    <property type="entry name" value="INTEGRASE_RECOMBINASE YOEC-RELATED"/>
    <property type="match status" value="1"/>
</dbReference>
<dbReference type="InterPro" id="IPR050090">
    <property type="entry name" value="Tyrosine_recombinase_XerCD"/>
</dbReference>
<evidence type="ECO:0000256" key="1">
    <source>
        <dbReference type="ARBA" id="ARBA00023172"/>
    </source>
</evidence>
<dbReference type="Pfam" id="PF00589">
    <property type="entry name" value="Phage_integrase"/>
    <property type="match status" value="1"/>
</dbReference>
<evidence type="ECO:0000313" key="3">
    <source>
        <dbReference type="EMBL" id="MBC1333499.1"/>
    </source>
</evidence>
<evidence type="ECO:0000313" key="4">
    <source>
        <dbReference type="Proteomes" id="UP000532866"/>
    </source>
</evidence>
<dbReference type="InterPro" id="IPR011010">
    <property type="entry name" value="DNA_brk_join_enz"/>
</dbReference>
<dbReference type="Gene3D" id="1.10.443.10">
    <property type="entry name" value="Intergrase catalytic core"/>
    <property type="match status" value="1"/>
</dbReference>
<dbReference type="InterPro" id="IPR002104">
    <property type="entry name" value="Integrase_catalytic"/>
</dbReference>
<organism evidence="3 4">
    <name type="scientific">Listeria booriae</name>
    <dbReference type="NCBI Taxonomy" id="1552123"/>
    <lineage>
        <taxon>Bacteria</taxon>
        <taxon>Bacillati</taxon>
        <taxon>Bacillota</taxon>
        <taxon>Bacilli</taxon>
        <taxon>Bacillales</taxon>
        <taxon>Listeriaceae</taxon>
        <taxon>Listeria</taxon>
    </lineage>
</organism>
<dbReference type="GO" id="GO:0006310">
    <property type="term" value="P:DNA recombination"/>
    <property type="evidence" value="ECO:0007669"/>
    <property type="project" value="UniProtKB-KW"/>
</dbReference>
<dbReference type="GO" id="GO:0003677">
    <property type="term" value="F:DNA binding"/>
    <property type="evidence" value="ECO:0007669"/>
    <property type="project" value="InterPro"/>
</dbReference>
<dbReference type="RefSeq" id="WP_185353922.1">
    <property type="nucleotide sequence ID" value="NZ_JAARNB010000015.1"/>
</dbReference>
<protein>
    <submittedName>
        <fullName evidence="3">Tyrosine-type recombinase/integrase</fullName>
    </submittedName>
</protein>
<dbReference type="GO" id="GO:0015074">
    <property type="term" value="P:DNA integration"/>
    <property type="evidence" value="ECO:0007669"/>
    <property type="project" value="InterPro"/>
</dbReference>
<dbReference type="Proteomes" id="UP000532866">
    <property type="component" value="Unassembled WGS sequence"/>
</dbReference>
<dbReference type="PANTHER" id="PTHR30349">
    <property type="entry name" value="PHAGE INTEGRASE-RELATED"/>
    <property type="match status" value="1"/>
</dbReference>
<feature type="domain" description="Tyr recombinase" evidence="2">
    <location>
        <begin position="2"/>
        <end position="197"/>
    </location>
</feature>
<dbReference type="PROSITE" id="PS51898">
    <property type="entry name" value="TYR_RECOMBINASE"/>
    <property type="match status" value="1"/>
</dbReference>